<dbReference type="RefSeq" id="WP_174625251.1">
    <property type="nucleotide sequence ID" value="NZ_CADCXN010000047.1"/>
</dbReference>
<organism evidence="1 2">
    <name type="scientific">Candidatus Methylobacter favarea</name>
    <dbReference type="NCBI Taxonomy" id="2707345"/>
    <lineage>
        <taxon>Bacteria</taxon>
        <taxon>Pseudomonadati</taxon>
        <taxon>Pseudomonadota</taxon>
        <taxon>Gammaproteobacteria</taxon>
        <taxon>Methylococcales</taxon>
        <taxon>Methylococcaceae</taxon>
        <taxon>Methylobacter</taxon>
    </lineage>
</organism>
<dbReference type="AlphaFoldDB" id="A0A8S0WNE2"/>
<evidence type="ECO:0000313" key="2">
    <source>
        <dbReference type="Proteomes" id="UP000494216"/>
    </source>
</evidence>
<evidence type="ECO:0000313" key="1">
    <source>
        <dbReference type="EMBL" id="CAA9890312.1"/>
    </source>
</evidence>
<dbReference type="EMBL" id="CADCXN010000047">
    <property type="protein sequence ID" value="CAA9890312.1"/>
    <property type="molecule type" value="Genomic_DNA"/>
</dbReference>
<reference evidence="1 2" key="1">
    <citation type="submission" date="2020-02" db="EMBL/GenBank/DDBJ databases">
        <authorList>
            <person name="Hogendoorn C."/>
        </authorList>
    </citation>
    <scope>NUCLEOTIDE SEQUENCE [LARGE SCALE GENOMIC DNA]</scope>
    <source>
        <strain evidence="1">METHB21</strain>
    </source>
</reference>
<keyword evidence="2" id="KW-1185">Reference proteome</keyword>
<comment type="caution">
    <text evidence="1">The sequence shown here is derived from an EMBL/GenBank/DDBJ whole genome shotgun (WGS) entry which is preliminary data.</text>
</comment>
<name>A0A8S0WNE2_9GAMM</name>
<proteinExistence type="predicted"/>
<gene>
    <name evidence="1" type="ORF">METHB2_20143</name>
</gene>
<sequence length="208" mass="24088">MGGFGSGRKFGADCTDDYRSIDVRRWQRDGYLMPGQHLDCQWTRNGEKVAAISVKVEIGQLRLIYSYRRNGDDWESLDYPVCLQTTACNYGGERYWFTCPAAGCGRRVAVLFLGGKIFACRHCYRLAYKSQREACDDRATRKADKIRDKLNWEPGILNLPGDKPKGMHWKTYLRLMEEYKDYANQALLGMTAKMRIVNNRLWALCDRQ</sequence>
<protein>
    <submittedName>
        <fullName evidence="1">Uncharacterized protein</fullName>
    </submittedName>
</protein>
<dbReference type="Proteomes" id="UP000494216">
    <property type="component" value="Unassembled WGS sequence"/>
</dbReference>
<accession>A0A8S0WNE2</accession>